<evidence type="ECO:0000313" key="15">
    <source>
        <dbReference type="EMBL" id="CAF3430455.1"/>
    </source>
</evidence>
<dbReference type="Proteomes" id="UP000663848">
    <property type="component" value="Unassembled WGS sequence"/>
</dbReference>
<organism evidence="16 23">
    <name type="scientific">Rotaria socialis</name>
    <dbReference type="NCBI Taxonomy" id="392032"/>
    <lineage>
        <taxon>Eukaryota</taxon>
        <taxon>Metazoa</taxon>
        <taxon>Spiralia</taxon>
        <taxon>Gnathifera</taxon>
        <taxon>Rotifera</taxon>
        <taxon>Eurotatoria</taxon>
        <taxon>Bdelloidea</taxon>
        <taxon>Philodinida</taxon>
        <taxon>Philodinidae</taxon>
        <taxon>Rotaria</taxon>
    </lineage>
</organism>
<evidence type="ECO:0000313" key="14">
    <source>
        <dbReference type="EMBL" id="CAF3373055.1"/>
    </source>
</evidence>
<comment type="caution">
    <text evidence="16">The sequence shown here is derived from an EMBL/GenBank/DDBJ whole genome shotgun (WGS) entry which is preliminary data.</text>
</comment>
<feature type="transmembrane region" description="Helical" evidence="11">
    <location>
        <begin position="49"/>
        <end position="73"/>
    </location>
</feature>
<dbReference type="Proteomes" id="UP000663838">
    <property type="component" value="Unassembled WGS sequence"/>
</dbReference>
<dbReference type="InterPro" id="IPR026765">
    <property type="entry name" value="Tmem163"/>
</dbReference>
<dbReference type="EMBL" id="CAJNYT010005471">
    <property type="protein sequence ID" value="CAF3747224.1"/>
    <property type="molecule type" value="Genomic_DNA"/>
</dbReference>
<comment type="similarity">
    <text evidence="3">Belongs to the TMEM163 family.</text>
</comment>
<evidence type="ECO:0000313" key="23">
    <source>
        <dbReference type="Proteomes" id="UP000663833"/>
    </source>
</evidence>
<feature type="transmembrane region" description="Helical" evidence="11">
    <location>
        <begin position="129"/>
        <end position="150"/>
    </location>
</feature>
<dbReference type="Proteomes" id="UP000663851">
    <property type="component" value="Unassembled WGS sequence"/>
</dbReference>
<evidence type="ECO:0000256" key="5">
    <source>
        <dbReference type="ARBA" id="ARBA00022753"/>
    </source>
</evidence>
<dbReference type="PANTHER" id="PTHR31937">
    <property type="entry name" value="TRANSMEMBRANE PROTEIN 163"/>
    <property type="match status" value="1"/>
</dbReference>
<evidence type="ECO:0000313" key="13">
    <source>
        <dbReference type="EMBL" id="CAF3330718.1"/>
    </source>
</evidence>
<dbReference type="InterPro" id="IPR058533">
    <property type="entry name" value="Cation_efflux_TM"/>
</dbReference>
<keyword evidence="5" id="KW-0967">Endosome</keyword>
<proteinExistence type="inferred from homology"/>
<dbReference type="GO" id="GO:0008324">
    <property type="term" value="F:monoatomic cation transmembrane transporter activity"/>
    <property type="evidence" value="ECO:0007669"/>
    <property type="project" value="InterPro"/>
</dbReference>
<dbReference type="EMBL" id="CAJOBR010001026">
    <property type="protein sequence ID" value="CAF4570505.1"/>
    <property type="molecule type" value="Genomic_DNA"/>
</dbReference>
<dbReference type="Proteomes" id="UP000663833">
    <property type="component" value="Unassembled WGS sequence"/>
</dbReference>
<dbReference type="EMBL" id="CAJNYD010002977">
    <property type="protein sequence ID" value="CAF3467887.1"/>
    <property type="molecule type" value="Genomic_DNA"/>
</dbReference>
<dbReference type="Pfam" id="PF01545">
    <property type="entry name" value="Cation_efflux"/>
    <property type="match status" value="1"/>
</dbReference>
<dbReference type="Proteomes" id="UP000663862">
    <property type="component" value="Unassembled WGS sequence"/>
</dbReference>
<dbReference type="Proteomes" id="UP000663825">
    <property type="component" value="Unassembled WGS sequence"/>
</dbReference>
<keyword evidence="10" id="KW-0968">Cytoplasmic vesicle</keyword>
<feature type="domain" description="Cation efflux protein transmembrane" evidence="12">
    <location>
        <begin position="29"/>
        <end position="212"/>
    </location>
</feature>
<feature type="transmembrane region" description="Helical" evidence="11">
    <location>
        <begin position="188"/>
        <end position="205"/>
    </location>
</feature>
<dbReference type="EMBL" id="CAJNYU010001378">
    <property type="protein sequence ID" value="CAF3430455.1"/>
    <property type="molecule type" value="Genomic_DNA"/>
</dbReference>
<evidence type="ECO:0000259" key="12">
    <source>
        <dbReference type="Pfam" id="PF01545"/>
    </source>
</evidence>
<protein>
    <recommendedName>
        <fullName evidence="12">Cation efflux protein transmembrane domain-containing protein</fullName>
    </recommendedName>
</protein>
<keyword evidence="6" id="KW-0862">Zinc</keyword>
<dbReference type="EMBL" id="CAJOBQ010001856">
    <property type="protein sequence ID" value="CAF4521061.1"/>
    <property type="molecule type" value="Genomic_DNA"/>
</dbReference>
<dbReference type="OrthoDB" id="5980560at2759"/>
<dbReference type="Gene3D" id="1.20.1510.10">
    <property type="entry name" value="Cation efflux protein transmembrane domain"/>
    <property type="match status" value="1"/>
</dbReference>
<dbReference type="SUPFAM" id="SSF161111">
    <property type="entry name" value="Cation efflux protein transmembrane domain-like"/>
    <property type="match status" value="1"/>
</dbReference>
<evidence type="ECO:0000256" key="3">
    <source>
        <dbReference type="ARBA" id="ARBA00008731"/>
    </source>
</evidence>
<evidence type="ECO:0000256" key="1">
    <source>
        <dbReference type="ARBA" id="ARBA00004146"/>
    </source>
</evidence>
<evidence type="ECO:0000313" key="22">
    <source>
        <dbReference type="EMBL" id="CAF4757441.1"/>
    </source>
</evidence>
<evidence type="ECO:0000256" key="7">
    <source>
        <dbReference type="ARBA" id="ARBA00022989"/>
    </source>
</evidence>
<dbReference type="EMBL" id="CAJOBP010000690">
    <property type="protein sequence ID" value="CAF4209791.1"/>
    <property type="molecule type" value="Genomic_DNA"/>
</dbReference>
<dbReference type="Proteomes" id="UP000663869">
    <property type="component" value="Unassembled WGS sequence"/>
</dbReference>
<keyword evidence="7 11" id="KW-1133">Transmembrane helix</keyword>
<dbReference type="PANTHER" id="PTHR31937:SF2">
    <property type="entry name" value="TRANSMEMBRANE PROTEIN 163"/>
    <property type="match status" value="1"/>
</dbReference>
<evidence type="ECO:0000256" key="11">
    <source>
        <dbReference type="SAM" id="Phobius"/>
    </source>
</evidence>
<dbReference type="AlphaFoldDB" id="A0A818F3Z7"/>
<evidence type="ECO:0000256" key="9">
    <source>
        <dbReference type="ARBA" id="ARBA00023136"/>
    </source>
</evidence>
<comment type="subcellular location">
    <subcellularLocation>
        <location evidence="2">Cytoplasmic vesicle</location>
        <location evidence="2">Secretory vesicle</location>
        <location evidence="2">Synaptic vesicle membrane</location>
        <topology evidence="2">Multi-pass membrane protein</topology>
    </subcellularLocation>
    <subcellularLocation>
        <location evidence="1">Early endosome membrane</location>
    </subcellularLocation>
</comment>
<dbReference type="Proteomes" id="UP000663872">
    <property type="component" value="Unassembled WGS sequence"/>
</dbReference>
<keyword evidence="4 11" id="KW-0812">Transmembrane</keyword>
<dbReference type="Proteomes" id="UP000663873">
    <property type="component" value="Unassembled WGS sequence"/>
</dbReference>
<feature type="transmembrane region" description="Helical" evidence="11">
    <location>
        <begin position="162"/>
        <end position="182"/>
    </location>
</feature>
<evidence type="ECO:0000313" key="24">
    <source>
        <dbReference type="Proteomes" id="UP000663873"/>
    </source>
</evidence>
<feature type="transmembrane region" description="Helical" evidence="11">
    <location>
        <begin position="20"/>
        <end position="37"/>
    </location>
</feature>
<sequence length="383" mass="40967">MFFGFPERLFPHAKYDSHRMRIFALAISWISIVYNGIEGGASIGLGADSISRALIVFGIQSFVEVFSAMLVIYRFRREFNGNSPPNLSLERRATLGIGLLFILLTIGTWVASILALVTHSEPDSSKPSLIVSASALGCMLFVWLPKPWIATELNSSVMHGEASCSLACIYLTIVLFVGSLIYKLWHGGWWIDSAVAILLGFFFLRQGWNMISWARDKEFNGGCCKACSAPSSTICYANKTATSNNCNGDCSQTCSVPSATVCCANKTTTSDDCNDDCSQTSSIPSATVCCANKTTTSNNCNDGCHKKSATSSSTASSTNIAGTSVVECENVRKCNCCASKKECVEAGTCVCGPLLCDKALGDILCCSGPTKCCPYGMTAAFLV</sequence>
<dbReference type="EMBL" id="CAJOBO010002074">
    <property type="protein sequence ID" value="CAF4429401.1"/>
    <property type="molecule type" value="Genomic_DNA"/>
</dbReference>
<evidence type="ECO:0000313" key="20">
    <source>
        <dbReference type="EMBL" id="CAF4521061.1"/>
    </source>
</evidence>
<evidence type="ECO:0000256" key="6">
    <source>
        <dbReference type="ARBA" id="ARBA00022833"/>
    </source>
</evidence>
<evidence type="ECO:0000313" key="19">
    <source>
        <dbReference type="EMBL" id="CAF4429401.1"/>
    </source>
</evidence>
<accession>A0A818F3Z7</accession>
<dbReference type="EMBL" id="CAJNYV010000039">
    <property type="protein sequence ID" value="CAF3330718.1"/>
    <property type="molecule type" value="Genomic_DNA"/>
</dbReference>
<name>A0A818F3Z7_9BILA</name>
<gene>
    <name evidence="15" type="ORF">FME351_LOCUS11768</name>
    <name evidence="17" type="ORF">GRG538_LOCUS31191</name>
    <name evidence="19" type="ORF">HFQ381_LOCUS22223</name>
    <name evidence="13" type="ORF">KIK155_LOCUS1585</name>
    <name evidence="16" type="ORF">LUA448_LOCUS23142</name>
    <name evidence="21" type="ORF">QYT958_LOCUS9599</name>
    <name evidence="14" type="ORF">TIS948_LOCUS25242</name>
    <name evidence="22" type="ORF">TOA249_LOCUS20814</name>
    <name evidence="20" type="ORF">TSG867_LOCUS22574</name>
    <name evidence="18" type="ORF">UJA718_LOCUS7072</name>
</gene>
<feature type="transmembrane region" description="Helical" evidence="11">
    <location>
        <begin position="94"/>
        <end position="117"/>
    </location>
</feature>
<evidence type="ECO:0000256" key="4">
    <source>
        <dbReference type="ARBA" id="ARBA00022692"/>
    </source>
</evidence>
<keyword evidence="8" id="KW-0770">Synapse</keyword>
<evidence type="ECO:0000313" key="18">
    <source>
        <dbReference type="EMBL" id="CAF4209791.1"/>
    </source>
</evidence>
<evidence type="ECO:0000313" key="21">
    <source>
        <dbReference type="EMBL" id="CAF4570505.1"/>
    </source>
</evidence>
<dbReference type="GO" id="GO:0030672">
    <property type="term" value="C:synaptic vesicle membrane"/>
    <property type="evidence" value="ECO:0007669"/>
    <property type="project" value="UniProtKB-SubCell"/>
</dbReference>
<keyword evidence="24" id="KW-1185">Reference proteome</keyword>
<evidence type="ECO:0000313" key="17">
    <source>
        <dbReference type="EMBL" id="CAF3747224.1"/>
    </source>
</evidence>
<evidence type="ECO:0000313" key="16">
    <source>
        <dbReference type="EMBL" id="CAF3467887.1"/>
    </source>
</evidence>
<evidence type="ECO:0000256" key="10">
    <source>
        <dbReference type="ARBA" id="ARBA00023329"/>
    </source>
</evidence>
<dbReference type="EMBL" id="CAJNXB010004364">
    <property type="protein sequence ID" value="CAF3373055.1"/>
    <property type="molecule type" value="Genomic_DNA"/>
</dbReference>
<dbReference type="InterPro" id="IPR027469">
    <property type="entry name" value="Cation_efflux_TMD_sf"/>
</dbReference>
<dbReference type="Proteomes" id="UP000663865">
    <property type="component" value="Unassembled WGS sequence"/>
</dbReference>
<evidence type="ECO:0000256" key="8">
    <source>
        <dbReference type="ARBA" id="ARBA00023018"/>
    </source>
</evidence>
<reference evidence="16" key="1">
    <citation type="submission" date="2021-02" db="EMBL/GenBank/DDBJ databases">
        <authorList>
            <person name="Nowell W R."/>
        </authorList>
    </citation>
    <scope>NUCLEOTIDE SEQUENCE</scope>
</reference>
<dbReference type="EMBL" id="CAJOBS010001739">
    <property type="protein sequence ID" value="CAF4757441.1"/>
    <property type="molecule type" value="Genomic_DNA"/>
</dbReference>
<evidence type="ECO:0000256" key="2">
    <source>
        <dbReference type="ARBA" id="ARBA00004644"/>
    </source>
</evidence>
<keyword evidence="9 11" id="KW-0472">Membrane</keyword>
<dbReference type="GO" id="GO:0031901">
    <property type="term" value="C:early endosome membrane"/>
    <property type="evidence" value="ECO:0007669"/>
    <property type="project" value="UniProtKB-SubCell"/>
</dbReference>